<dbReference type="KEGG" id="cthr:CTHT_0002150"/>
<dbReference type="GeneID" id="18254253"/>
<gene>
    <name evidence="3" type="ORF">CTHT_0002150</name>
</gene>
<feature type="region of interest" description="Disordered" evidence="1">
    <location>
        <begin position="1"/>
        <end position="20"/>
    </location>
</feature>
<keyword evidence="4" id="KW-1185">Reference proteome</keyword>
<evidence type="ECO:0000313" key="3">
    <source>
        <dbReference type="EMBL" id="EGS23521.1"/>
    </source>
</evidence>
<name>G0RZ93_CHATD</name>
<organism evidence="4">
    <name type="scientific">Chaetomium thermophilum (strain DSM 1495 / CBS 144.50 / IMI 039719)</name>
    <name type="common">Thermochaetoides thermophila</name>
    <dbReference type="NCBI Taxonomy" id="759272"/>
    <lineage>
        <taxon>Eukaryota</taxon>
        <taxon>Fungi</taxon>
        <taxon>Dikarya</taxon>
        <taxon>Ascomycota</taxon>
        <taxon>Pezizomycotina</taxon>
        <taxon>Sordariomycetes</taxon>
        <taxon>Sordariomycetidae</taxon>
        <taxon>Sordariales</taxon>
        <taxon>Chaetomiaceae</taxon>
        <taxon>Thermochaetoides</taxon>
    </lineage>
</organism>
<feature type="domain" description="HIT-type" evidence="2">
    <location>
        <begin position="93"/>
        <end position="115"/>
    </location>
</feature>
<dbReference type="Pfam" id="PF04438">
    <property type="entry name" value="zf-HIT"/>
    <property type="match status" value="1"/>
</dbReference>
<evidence type="ECO:0000313" key="4">
    <source>
        <dbReference type="Proteomes" id="UP000008066"/>
    </source>
</evidence>
<dbReference type="AlphaFoldDB" id="G0RZ93"/>
<dbReference type="RefSeq" id="XP_006690763.1">
    <property type="nucleotide sequence ID" value="XM_006690700.1"/>
</dbReference>
<dbReference type="HOGENOM" id="CLU_1030594_0_0_1"/>
<sequence>MSFSKPVLPDTFPTCPVGDGIPDGDNHLEGCAAQVLNGDNSVNDCAAQGPAAPPESNYLNGKNCDSAQNTSSDSKNEDSSSQKVNKNNKPAGTKTCVVCNKMDGKYKCPRCHSPFPPTPAPKSNKCLKMSDDDCGTASVKTAEHTSPLEVIAQKHGDEISNFVAKHPGLEEVLQDILMATMPPGERGLQSLQSRFPTLFKTNNPNATWDREMGIQNGVEALRRARKHPEIGHAVDEFFELITYLLDKEGLLGPAAASKLADSNAPSGWLE</sequence>
<evidence type="ECO:0000256" key="1">
    <source>
        <dbReference type="SAM" id="MobiDB-lite"/>
    </source>
</evidence>
<dbReference type="eggNOG" id="ENOG502SF86">
    <property type="taxonomic scope" value="Eukaryota"/>
</dbReference>
<evidence type="ECO:0000259" key="2">
    <source>
        <dbReference type="Pfam" id="PF04438"/>
    </source>
</evidence>
<reference evidence="3 4" key="1">
    <citation type="journal article" date="2011" name="Cell">
        <title>Insight into structure and assembly of the nuclear pore complex by utilizing the genome of a eukaryotic thermophile.</title>
        <authorList>
            <person name="Amlacher S."/>
            <person name="Sarges P."/>
            <person name="Flemming D."/>
            <person name="van Noort V."/>
            <person name="Kunze R."/>
            <person name="Devos D.P."/>
            <person name="Arumugam M."/>
            <person name="Bork P."/>
            <person name="Hurt E."/>
        </authorList>
    </citation>
    <scope>NUCLEOTIDE SEQUENCE [LARGE SCALE GENOMIC DNA]</scope>
    <source>
        <strain evidence="4">DSM 1495 / CBS 144.50 / IMI 039719</strain>
    </source>
</reference>
<proteinExistence type="predicted"/>
<accession>G0RZ93</accession>
<dbReference type="InterPro" id="IPR007529">
    <property type="entry name" value="Znf_HIT"/>
</dbReference>
<dbReference type="STRING" id="759272.G0RZ93"/>
<feature type="compositionally biased region" description="Polar residues" evidence="1">
    <location>
        <begin position="57"/>
        <end position="70"/>
    </location>
</feature>
<feature type="region of interest" description="Disordered" evidence="1">
    <location>
        <begin position="46"/>
        <end position="88"/>
    </location>
</feature>
<dbReference type="EMBL" id="GL988032">
    <property type="protein sequence ID" value="EGS23521.1"/>
    <property type="molecule type" value="Genomic_DNA"/>
</dbReference>
<protein>
    <recommendedName>
        <fullName evidence="2">HIT-type domain-containing protein</fullName>
    </recommendedName>
</protein>
<dbReference type="Proteomes" id="UP000008066">
    <property type="component" value="Unassembled WGS sequence"/>
</dbReference>
<dbReference type="OrthoDB" id="18412at2759"/>